<dbReference type="GO" id="GO:0099572">
    <property type="term" value="C:postsynaptic specialization"/>
    <property type="evidence" value="ECO:0007669"/>
    <property type="project" value="TreeGrafter"/>
</dbReference>
<feature type="region of interest" description="Disordered" evidence="2">
    <location>
        <begin position="555"/>
        <end position="579"/>
    </location>
</feature>
<sequence length="636" mass="68274">MDRSLDSIGSCSLDVDADSSDISDTSGSLNFPTPLSVKDITREFTANLRERCILRSPQQLQHITTAFVDPGTGLVRMVLSPVGAESAYEPNAAGVDVDIDDCAGASSIVINSTATAIAAAEKKPSYLNLACSVNGYSNLTTYDSKIRQDINKSREVSPIRPSTSSLQYCKRNNSLAAPVLNSMPVIKHPCTPSKYSLVDESNNNKGRSPENGVDSAIGQCNGSANGSGGGSGSGSGRNGPTSSFIKQRVERLYGASALTQGFYSPKKHGRSNSPSSAWASKHQLEVESSQNSELARKFKQLSPSKDYGEFRKKLHNNCSQTATTRQLEESSPEKNGDVDLPVFRHLSHEFRAQLPTVSPKRNVPRSIASLEVNLATGEPLSAPAAIDVVDHEAVQIPQLDSEQYIVNTSIITSPSKEKDGNHFLKILKGEQDRLLALAALAEKYTDALANNPAITEDTFGLLRSASGKARLLASKKMKQFEGLCHNNLNPSPEDAFPTTSDDLQGFWDMVYLQVEQVDSIFADIDQLKANDWKAKPEPSAVETVSTKTIKTTKAGNLKSKTSGSTKIANGSKSAAANSLAALRREAQRKQLLEMKRQRREAMTAGTKSPTACEDAPGQQGEGIGESSAFLGVKNSS</sequence>
<dbReference type="GO" id="GO:0060090">
    <property type="term" value="F:molecular adaptor activity"/>
    <property type="evidence" value="ECO:0007669"/>
    <property type="project" value="TreeGrafter"/>
</dbReference>
<feature type="region of interest" description="Disordered" evidence="2">
    <location>
        <begin position="197"/>
        <end position="242"/>
    </location>
</feature>
<feature type="region of interest" description="Disordered" evidence="2">
    <location>
        <begin position="262"/>
        <end position="292"/>
    </location>
</feature>
<dbReference type="PANTHER" id="PTHR12353:SF31">
    <property type="entry name" value="LD44824P"/>
    <property type="match status" value="1"/>
</dbReference>
<reference evidence="4" key="1">
    <citation type="submission" date="2018-01" db="EMBL/GenBank/DDBJ databases">
        <authorList>
            <person name="Alioto T."/>
            <person name="Alioto T."/>
        </authorList>
    </citation>
    <scope>NUCLEOTIDE SEQUENCE [LARGE SCALE GENOMIC DNA]</scope>
</reference>
<dbReference type="GO" id="GO:0098978">
    <property type="term" value="C:glutamatergic synapse"/>
    <property type="evidence" value="ECO:0007669"/>
    <property type="project" value="TreeGrafter"/>
</dbReference>
<evidence type="ECO:0000313" key="4">
    <source>
        <dbReference type="Proteomes" id="UP000268350"/>
    </source>
</evidence>
<comment type="similarity">
    <text evidence="1">Belongs to the SAPAP family.</text>
</comment>
<dbReference type="Pfam" id="PF03359">
    <property type="entry name" value="GKAP"/>
    <property type="match status" value="1"/>
</dbReference>
<dbReference type="PANTHER" id="PTHR12353">
    <property type="entry name" value="DISKS LARGE-ASSOCIATED PROTEIN DAP SAP90/PSD-95-ASSOCIATED PROTEIN"/>
    <property type="match status" value="1"/>
</dbReference>
<dbReference type="InterPro" id="IPR005026">
    <property type="entry name" value="SAPAP"/>
</dbReference>
<gene>
    <name evidence="3" type="ORF">DGUA_6G002842</name>
</gene>
<dbReference type="AlphaFoldDB" id="A0A3B0J5M7"/>
<dbReference type="OrthoDB" id="10036956at2759"/>
<feature type="compositionally biased region" description="Polar residues" evidence="2">
    <location>
        <begin position="555"/>
        <end position="567"/>
    </location>
</feature>
<evidence type="ECO:0000313" key="3">
    <source>
        <dbReference type="EMBL" id="SPP75103.1"/>
    </source>
</evidence>
<accession>A0A3B0J5M7</accession>
<feature type="compositionally biased region" description="Low complexity" evidence="2">
    <location>
        <begin position="568"/>
        <end position="579"/>
    </location>
</feature>
<dbReference type="Proteomes" id="UP000268350">
    <property type="component" value="Unassembled WGS sequence"/>
</dbReference>
<feature type="region of interest" description="Disordered" evidence="2">
    <location>
        <begin position="596"/>
        <end position="636"/>
    </location>
</feature>
<feature type="compositionally biased region" description="Gly residues" evidence="2">
    <location>
        <begin position="225"/>
        <end position="237"/>
    </location>
</feature>
<protein>
    <submittedName>
        <fullName evidence="3">Blast:Disks large-associated protein 1</fullName>
    </submittedName>
</protein>
<proteinExistence type="inferred from homology"/>
<dbReference type="OMA" id="RERCILR"/>
<dbReference type="GO" id="GO:0023052">
    <property type="term" value="P:signaling"/>
    <property type="evidence" value="ECO:0007669"/>
    <property type="project" value="InterPro"/>
</dbReference>
<keyword evidence="4" id="KW-1185">Reference proteome</keyword>
<evidence type="ECO:0000256" key="2">
    <source>
        <dbReference type="SAM" id="MobiDB-lite"/>
    </source>
</evidence>
<organism evidence="3 4">
    <name type="scientific">Drosophila guanche</name>
    <name type="common">Fruit fly</name>
    <dbReference type="NCBI Taxonomy" id="7266"/>
    <lineage>
        <taxon>Eukaryota</taxon>
        <taxon>Metazoa</taxon>
        <taxon>Ecdysozoa</taxon>
        <taxon>Arthropoda</taxon>
        <taxon>Hexapoda</taxon>
        <taxon>Insecta</taxon>
        <taxon>Pterygota</taxon>
        <taxon>Neoptera</taxon>
        <taxon>Endopterygota</taxon>
        <taxon>Diptera</taxon>
        <taxon>Brachycera</taxon>
        <taxon>Muscomorpha</taxon>
        <taxon>Ephydroidea</taxon>
        <taxon>Drosophilidae</taxon>
        <taxon>Drosophila</taxon>
        <taxon>Sophophora</taxon>
    </lineage>
</organism>
<dbReference type="STRING" id="7266.A0A3B0J5M7"/>
<evidence type="ECO:0000256" key="1">
    <source>
        <dbReference type="ARBA" id="ARBA00008839"/>
    </source>
</evidence>
<name>A0A3B0J5M7_DROGU</name>
<dbReference type="EMBL" id="OUUW01000001">
    <property type="protein sequence ID" value="SPP75103.1"/>
    <property type="molecule type" value="Genomic_DNA"/>
</dbReference>